<dbReference type="EMBL" id="JBHRXX010000001">
    <property type="protein sequence ID" value="MFC3682395.1"/>
    <property type="molecule type" value="Genomic_DNA"/>
</dbReference>
<evidence type="ECO:0000313" key="1">
    <source>
        <dbReference type="EMBL" id="MFC3682395.1"/>
    </source>
</evidence>
<comment type="caution">
    <text evidence="1">The sequence shown here is derived from an EMBL/GenBank/DDBJ whole genome shotgun (WGS) entry which is preliminary data.</text>
</comment>
<keyword evidence="2" id="KW-1185">Reference proteome</keyword>
<accession>A0ABV7VYC1</accession>
<evidence type="ECO:0000313" key="2">
    <source>
        <dbReference type="Proteomes" id="UP001595729"/>
    </source>
</evidence>
<protein>
    <submittedName>
        <fullName evidence="1">Uncharacterized protein</fullName>
    </submittedName>
</protein>
<proteinExistence type="predicted"/>
<name>A0ABV7VYC1_9BURK</name>
<organism evidence="1 2">
    <name type="scientific">Hydrogenophaga luteola</name>
    <dbReference type="NCBI Taxonomy" id="1591122"/>
    <lineage>
        <taxon>Bacteria</taxon>
        <taxon>Pseudomonadati</taxon>
        <taxon>Pseudomonadota</taxon>
        <taxon>Betaproteobacteria</taxon>
        <taxon>Burkholderiales</taxon>
        <taxon>Comamonadaceae</taxon>
        <taxon>Hydrogenophaga</taxon>
    </lineage>
</organism>
<dbReference type="Proteomes" id="UP001595729">
    <property type="component" value="Unassembled WGS sequence"/>
</dbReference>
<reference evidence="2" key="1">
    <citation type="journal article" date="2019" name="Int. J. Syst. Evol. Microbiol.">
        <title>The Global Catalogue of Microorganisms (GCM) 10K type strain sequencing project: providing services to taxonomists for standard genome sequencing and annotation.</title>
        <authorList>
            <consortium name="The Broad Institute Genomics Platform"/>
            <consortium name="The Broad Institute Genome Sequencing Center for Infectious Disease"/>
            <person name="Wu L."/>
            <person name="Ma J."/>
        </authorList>
    </citation>
    <scope>NUCLEOTIDE SEQUENCE [LARGE SCALE GENOMIC DNA]</scope>
    <source>
        <strain evidence="2">KCTC 42501</strain>
    </source>
</reference>
<dbReference type="RefSeq" id="WP_382170313.1">
    <property type="nucleotide sequence ID" value="NZ_JBHRXX010000001.1"/>
</dbReference>
<gene>
    <name evidence="1" type="ORF">ACFOPI_02245</name>
</gene>
<sequence>MALEPLPRIRVDFNELAGSDLVLLAKTDRAQCEDGSEITLHAGMLVVAHEYNEYADGTAEHLSFTR</sequence>